<proteinExistence type="predicted"/>
<dbReference type="Proteomes" id="UP000534294">
    <property type="component" value="Unassembled WGS sequence"/>
</dbReference>
<dbReference type="GO" id="GO:0008757">
    <property type="term" value="F:S-adenosylmethionine-dependent methyltransferase activity"/>
    <property type="evidence" value="ECO:0007669"/>
    <property type="project" value="InterPro"/>
</dbReference>
<keyword evidence="3" id="KW-1185">Reference proteome</keyword>
<name>A0A7W8DQH9_9BACT</name>
<dbReference type="Gene3D" id="3.40.50.150">
    <property type="entry name" value="Vaccinia Virus protein VP39"/>
    <property type="match status" value="1"/>
</dbReference>
<dbReference type="PANTHER" id="PTHR42912">
    <property type="entry name" value="METHYLTRANSFERASE"/>
    <property type="match status" value="1"/>
</dbReference>
<gene>
    <name evidence="2" type="ORF">HNQ64_002600</name>
</gene>
<dbReference type="RefSeq" id="WP_184209047.1">
    <property type="nucleotide sequence ID" value="NZ_JACHIF010000004.1"/>
</dbReference>
<dbReference type="InterPro" id="IPR041698">
    <property type="entry name" value="Methyltransf_25"/>
</dbReference>
<evidence type="ECO:0000259" key="1">
    <source>
        <dbReference type="Pfam" id="PF13649"/>
    </source>
</evidence>
<keyword evidence="2" id="KW-0489">Methyltransferase</keyword>
<dbReference type="InterPro" id="IPR050508">
    <property type="entry name" value="Methyltransf_Superfamily"/>
</dbReference>
<protein>
    <submittedName>
        <fullName evidence="2">Ubiquinone/menaquinone biosynthesis C-methylase UbiE</fullName>
    </submittedName>
</protein>
<dbReference type="AlphaFoldDB" id="A0A7W8DQH9"/>
<keyword evidence="2" id="KW-0808">Transferase</keyword>
<sequence>MTSDEKQRIIQRYNERLSNLGETAQALGWRDSSQQRLRFRILAEVADLSGCSALDIGCGFGDLLDYMTEAGAQNVDYTGTDLNPALIDVAQKRHPEASFFATTDLSQFPDSSQDYVFLSGLFNFKIEDNEGFMHDTVRESFRICRKAVAFNLLGSYVDFKEEHLFYHAEQEVFHFAKSLSRFVTLRADYPLYEFTVYLHKPEAVKALHA</sequence>
<dbReference type="EMBL" id="JACHIF010000004">
    <property type="protein sequence ID" value="MBB5038342.1"/>
    <property type="molecule type" value="Genomic_DNA"/>
</dbReference>
<dbReference type="Pfam" id="PF13649">
    <property type="entry name" value="Methyltransf_25"/>
    <property type="match status" value="1"/>
</dbReference>
<reference evidence="2 3" key="1">
    <citation type="submission" date="2020-08" db="EMBL/GenBank/DDBJ databases">
        <title>Genomic Encyclopedia of Type Strains, Phase IV (KMG-IV): sequencing the most valuable type-strain genomes for metagenomic binning, comparative biology and taxonomic classification.</title>
        <authorList>
            <person name="Goeker M."/>
        </authorList>
    </citation>
    <scope>NUCLEOTIDE SEQUENCE [LARGE SCALE GENOMIC DNA]</scope>
    <source>
        <strain evidence="2 3">DSM 12251</strain>
    </source>
</reference>
<evidence type="ECO:0000313" key="2">
    <source>
        <dbReference type="EMBL" id="MBB5038342.1"/>
    </source>
</evidence>
<feature type="domain" description="Methyltransferase" evidence="1">
    <location>
        <begin position="54"/>
        <end position="133"/>
    </location>
</feature>
<dbReference type="CDD" id="cd02440">
    <property type="entry name" value="AdoMet_MTases"/>
    <property type="match status" value="1"/>
</dbReference>
<accession>A0A7W8DQH9</accession>
<organism evidence="2 3">
    <name type="scientific">Prosthecobacter dejongeii</name>
    <dbReference type="NCBI Taxonomy" id="48465"/>
    <lineage>
        <taxon>Bacteria</taxon>
        <taxon>Pseudomonadati</taxon>
        <taxon>Verrucomicrobiota</taxon>
        <taxon>Verrucomicrobiia</taxon>
        <taxon>Verrucomicrobiales</taxon>
        <taxon>Verrucomicrobiaceae</taxon>
        <taxon>Prosthecobacter</taxon>
    </lineage>
</organism>
<dbReference type="SUPFAM" id="SSF53335">
    <property type="entry name" value="S-adenosyl-L-methionine-dependent methyltransferases"/>
    <property type="match status" value="1"/>
</dbReference>
<evidence type="ECO:0000313" key="3">
    <source>
        <dbReference type="Proteomes" id="UP000534294"/>
    </source>
</evidence>
<keyword evidence="2" id="KW-0830">Ubiquinone</keyword>
<dbReference type="InterPro" id="IPR029063">
    <property type="entry name" value="SAM-dependent_MTases_sf"/>
</dbReference>
<dbReference type="PANTHER" id="PTHR42912:SF93">
    <property type="entry name" value="N6-ADENOSINE-METHYLTRANSFERASE TMT1A"/>
    <property type="match status" value="1"/>
</dbReference>
<dbReference type="GO" id="GO:0032259">
    <property type="term" value="P:methylation"/>
    <property type="evidence" value="ECO:0007669"/>
    <property type="project" value="UniProtKB-KW"/>
</dbReference>
<comment type="caution">
    <text evidence="2">The sequence shown here is derived from an EMBL/GenBank/DDBJ whole genome shotgun (WGS) entry which is preliminary data.</text>
</comment>